<protein>
    <submittedName>
        <fullName evidence="1">NADH-quinone oxidoreductase subunit J</fullName>
    </submittedName>
</protein>
<dbReference type="Proteomes" id="UP000306319">
    <property type="component" value="Unassembled WGS sequence"/>
</dbReference>
<accession>A0AC61RF92</accession>
<evidence type="ECO:0000313" key="1">
    <source>
        <dbReference type="EMBL" id="TGY78047.1"/>
    </source>
</evidence>
<evidence type="ECO:0000313" key="2">
    <source>
        <dbReference type="Proteomes" id="UP000306319"/>
    </source>
</evidence>
<dbReference type="EMBL" id="SRYB01000017">
    <property type="protein sequence ID" value="TGY78047.1"/>
    <property type="molecule type" value="Genomic_DNA"/>
</dbReference>
<name>A0AC61RF92_9BACT</name>
<gene>
    <name evidence="1" type="ORF">E5331_11895</name>
</gene>
<comment type="caution">
    <text evidence="1">The sequence shown here is derived from an EMBL/GenBank/DDBJ whole genome shotgun (WGS) entry which is preliminary data.</text>
</comment>
<organism evidence="1 2">
    <name type="scientific">Lepagella muris</name>
    <dbReference type="NCBI Taxonomy" id="3032870"/>
    <lineage>
        <taxon>Bacteria</taxon>
        <taxon>Pseudomonadati</taxon>
        <taxon>Bacteroidota</taxon>
        <taxon>Bacteroidia</taxon>
        <taxon>Bacteroidales</taxon>
        <taxon>Muribaculaceae</taxon>
        <taxon>Lepagella</taxon>
    </lineage>
</organism>
<sequence length="175" mass="18855">MDSVGNIIVYFVVAIVMVVFSFKAVTTGKILRAATYLLFVLLGTAVFYFQLGYQFLGAVQIAVYAGGIMVLFVFAILLTHRPDDSSGRIGSHRRQIGLTLSGVSAVLLLLALFYMPVLNGVSLAESLQAGNEITMHEIGEVFTGSGRFQYLLPFEAISVLLLACIIGGVTVARKN</sequence>
<proteinExistence type="predicted"/>
<keyword evidence="2" id="KW-1185">Reference proteome</keyword>
<reference evidence="1" key="1">
    <citation type="submission" date="2019-04" db="EMBL/GenBank/DDBJ databases">
        <title>Microbes associate with the intestines of laboratory mice.</title>
        <authorList>
            <person name="Navarre W."/>
            <person name="Wong E."/>
            <person name="Huang K."/>
            <person name="Tropini C."/>
            <person name="Ng K."/>
            <person name="Yu B."/>
        </authorList>
    </citation>
    <scope>NUCLEOTIDE SEQUENCE</scope>
    <source>
        <strain evidence="1">NM04_E33</strain>
    </source>
</reference>